<gene>
    <name evidence="5" type="ORF">IQ266_00940</name>
</gene>
<dbReference type="PANTHER" id="PTHR32347:SF23">
    <property type="entry name" value="BLL5650 PROTEIN"/>
    <property type="match status" value="1"/>
</dbReference>
<dbReference type="SUPFAM" id="SSF111369">
    <property type="entry name" value="HlyD-like secretion proteins"/>
    <property type="match status" value="1"/>
</dbReference>
<comment type="caution">
    <text evidence="5">The sequence shown here is derived from an EMBL/GenBank/DDBJ whole genome shotgun (WGS) entry which is preliminary data.</text>
</comment>
<proteinExistence type="predicted"/>
<dbReference type="GO" id="GO:0030313">
    <property type="term" value="C:cell envelope"/>
    <property type="evidence" value="ECO:0007669"/>
    <property type="project" value="UniProtKB-SubCell"/>
</dbReference>
<evidence type="ECO:0000256" key="4">
    <source>
        <dbReference type="SAM" id="MobiDB-lite"/>
    </source>
</evidence>
<dbReference type="InterPro" id="IPR050465">
    <property type="entry name" value="UPF0194_transport"/>
</dbReference>
<dbReference type="RefSeq" id="WP_264323142.1">
    <property type="nucleotide sequence ID" value="NZ_JADEXQ010000002.1"/>
</dbReference>
<feature type="region of interest" description="Disordered" evidence="4">
    <location>
        <begin position="1"/>
        <end position="22"/>
    </location>
</feature>
<dbReference type="Gene3D" id="2.40.50.100">
    <property type="match status" value="1"/>
</dbReference>
<evidence type="ECO:0000313" key="5">
    <source>
        <dbReference type="EMBL" id="MBE9028321.1"/>
    </source>
</evidence>
<protein>
    <submittedName>
        <fullName evidence="5">HlyD family efflux transporter periplasmic adaptor subunit</fullName>
    </submittedName>
</protein>
<dbReference type="Gene3D" id="2.40.30.170">
    <property type="match status" value="1"/>
</dbReference>
<feature type="coiled-coil region" evidence="3">
    <location>
        <begin position="120"/>
        <end position="183"/>
    </location>
</feature>
<organism evidence="5 6">
    <name type="scientific">Romeriopsis navalis LEGE 11480</name>
    <dbReference type="NCBI Taxonomy" id="2777977"/>
    <lineage>
        <taxon>Bacteria</taxon>
        <taxon>Bacillati</taxon>
        <taxon>Cyanobacteriota</taxon>
        <taxon>Cyanophyceae</taxon>
        <taxon>Leptolyngbyales</taxon>
        <taxon>Leptolyngbyaceae</taxon>
        <taxon>Romeriopsis</taxon>
        <taxon>Romeriopsis navalis</taxon>
    </lineage>
</organism>
<keyword evidence="2 3" id="KW-0175">Coiled coil</keyword>
<evidence type="ECO:0000256" key="3">
    <source>
        <dbReference type="SAM" id="Coils"/>
    </source>
</evidence>
<dbReference type="PANTHER" id="PTHR32347">
    <property type="entry name" value="EFFLUX SYSTEM COMPONENT YKNX-RELATED"/>
    <property type="match status" value="1"/>
</dbReference>
<dbReference type="EMBL" id="JADEXQ010000002">
    <property type="protein sequence ID" value="MBE9028321.1"/>
    <property type="molecule type" value="Genomic_DNA"/>
</dbReference>
<sequence length="431" mass="46723">MLKSPLPDSKPQTPENSTVPQIHQGTGVAKRLLVSLACLGLGATALRIGSTVIQHRLTHFTVETGIINSRTVQLRAPIDGTIAAFYAQPGVPVQLGQVIAKITPPPIQKDGTMPRFQAKILSLRTQLSQAEQGIAQLQLQLGRLGNQDQAIQLTQKQVAATDLQAQQAAINSAIAKADAAKTEYRRLSALAQEGAIAGQLVDQTKMAWDVAEAEVNEAKAKLSSAQVTLTALQQNVPVTPNATLMDQRLSLQRLIQKQTELAQGLKAEIVSQQQQLQSRQTNQQTQQLEIPVKAPFSGVVYRTDREIGEQVNRPDLMLTIADCNNIWVEALLPIEQVQKIDATQPVQVLLAGQSTPQAGKIELIQATTIEALKQQSQAVVPLMPLSKQQQALVSRVTVKLPPLPEAAKLGQFCGIGQSSRLTFKTKSTRFF</sequence>
<dbReference type="AlphaFoldDB" id="A0A928Z0J1"/>
<feature type="compositionally biased region" description="Polar residues" evidence="4">
    <location>
        <begin position="10"/>
        <end position="22"/>
    </location>
</feature>
<keyword evidence="6" id="KW-1185">Reference proteome</keyword>
<evidence type="ECO:0000256" key="1">
    <source>
        <dbReference type="ARBA" id="ARBA00004196"/>
    </source>
</evidence>
<evidence type="ECO:0000313" key="6">
    <source>
        <dbReference type="Proteomes" id="UP000625316"/>
    </source>
</evidence>
<dbReference type="Proteomes" id="UP000625316">
    <property type="component" value="Unassembled WGS sequence"/>
</dbReference>
<comment type="subcellular location">
    <subcellularLocation>
        <location evidence="1">Cell envelope</location>
    </subcellularLocation>
</comment>
<accession>A0A928Z0J1</accession>
<feature type="coiled-coil region" evidence="3">
    <location>
        <begin position="215"/>
        <end position="275"/>
    </location>
</feature>
<name>A0A928Z0J1_9CYAN</name>
<evidence type="ECO:0000256" key="2">
    <source>
        <dbReference type="ARBA" id="ARBA00023054"/>
    </source>
</evidence>
<dbReference type="Gene3D" id="1.10.287.470">
    <property type="entry name" value="Helix hairpin bin"/>
    <property type="match status" value="2"/>
</dbReference>
<reference evidence="5" key="1">
    <citation type="submission" date="2020-10" db="EMBL/GenBank/DDBJ databases">
        <authorList>
            <person name="Castelo-Branco R."/>
            <person name="Eusebio N."/>
            <person name="Adriana R."/>
            <person name="Vieira A."/>
            <person name="Brugerolle De Fraissinette N."/>
            <person name="Rezende De Castro R."/>
            <person name="Schneider M.P."/>
            <person name="Vasconcelos V."/>
            <person name="Leao P.N."/>
        </authorList>
    </citation>
    <scope>NUCLEOTIDE SEQUENCE</scope>
    <source>
        <strain evidence="5">LEGE 11480</strain>
    </source>
</reference>